<dbReference type="EnsemblPlants" id="QL06p001856:mrna">
    <property type="protein sequence ID" value="QL06p001856:mrna"/>
    <property type="gene ID" value="QL06p001856"/>
</dbReference>
<dbReference type="SUPFAM" id="SSF52283">
    <property type="entry name" value="Formate/glycerate dehydrogenase catalytic domain-like"/>
    <property type="match status" value="1"/>
</dbReference>
<dbReference type="GO" id="GO:0030267">
    <property type="term" value="F:glyoxylate reductase (NADPH) activity"/>
    <property type="evidence" value="ECO:0007669"/>
    <property type="project" value="TreeGrafter"/>
</dbReference>
<dbReference type="InterPro" id="IPR050223">
    <property type="entry name" value="D-isomer_2-hydroxyacid_DH"/>
</dbReference>
<keyword evidence="6" id="KW-1185">Reference proteome</keyword>
<reference evidence="5 6" key="1">
    <citation type="journal article" date="2016" name="G3 (Bethesda)">
        <title>First Draft Assembly and Annotation of the Genome of a California Endemic Oak Quercus lobata Nee (Fagaceae).</title>
        <authorList>
            <person name="Sork V.L."/>
            <person name="Fitz-Gibbon S.T."/>
            <person name="Puiu D."/>
            <person name="Crepeau M."/>
            <person name="Gugger P.F."/>
            <person name="Sherman R."/>
            <person name="Stevens K."/>
            <person name="Langley C.H."/>
            <person name="Pellegrini M."/>
            <person name="Salzberg S.L."/>
        </authorList>
    </citation>
    <scope>NUCLEOTIDE SEQUENCE [LARGE SCALE GENOMIC DNA]</scope>
    <source>
        <strain evidence="5 6">cv. SW786</strain>
    </source>
</reference>
<dbReference type="GO" id="GO:0016618">
    <property type="term" value="F:hydroxypyruvate reductase [NAD(P)H] activity"/>
    <property type="evidence" value="ECO:0007669"/>
    <property type="project" value="TreeGrafter"/>
</dbReference>
<name>A0A7N2R5X6_QUELO</name>
<reference evidence="5" key="2">
    <citation type="submission" date="2021-01" db="UniProtKB">
        <authorList>
            <consortium name="EnsemblPlants"/>
        </authorList>
    </citation>
    <scope>IDENTIFICATION</scope>
</reference>
<keyword evidence="2" id="KW-1133">Transmembrane helix</keyword>
<feature type="chain" id="PRO_5029625143" description="D-isomer specific 2-hydroxyacid dehydrogenase catalytic domain-containing protein" evidence="3">
    <location>
        <begin position="22"/>
        <end position="158"/>
    </location>
</feature>
<dbReference type="AlphaFoldDB" id="A0A7N2R5X6"/>
<evidence type="ECO:0000256" key="3">
    <source>
        <dbReference type="SAM" id="SignalP"/>
    </source>
</evidence>
<evidence type="ECO:0000256" key="2">
    <source>
        <dbReference type="SAM" id="Phobius"/>
    </source>
</evidence>
<evidence type="ECO:0000313" key="5">
    <source>
        <dbReference type="EnsemblPlants" id="QL06p001856:mrna"/>
    </source>
</evidence>
<keyword evidence="2" id="KW-0472">Membrane</keyword>
<evidence type="ECO:0000259" key="4">
    <source>
        <dbReference type="Pfam" id="PF00389"/>
    </source>
</evidence>
<dbReference type="EMBL" id="LRBV02000006">
    <property type="status" value="NOT_ANNOTATED_CDS"/>
    <property type="molecule type" value="Genomic_DNA"/>
</dbReference>
<dbReference type="InterPro" id="IPR006139">
    <property type="entry name" value="D-isomer_2_OHA_DH_cat_dom"/>
</dbReference>
<accession>A0A7N2R5X6</accession>
<keyword evidence="3" id="KW-0732">Signal</keyword>
<keyword evidence="2" id="KW-0812">Transmembrane</keyword>
<evidence type="ECO:0000256" key="1">
    <source>
        <dbReference type="ARBA" id="ARBA00023002"/>
    </source>
</evidence>
<organism evidence="5 6">
    <name type="scientific">Quercus lobata</name>
    <name type="common">Valley oak</name>
    <dbReference type="NCBI Taxonomy" id="97700"/>
    <lineage>
        <taxon>Eukaryota</taxon>
        <taxon>Viridiplantae</taxon>
        <taxon>Streptophyta</taxon>
        <taxon>Embryophyta</taxon>
        <taxon>Tracheophyta</taxon>
        <taxon>Spermatophyta</taxon>
        <taxon>Magnoliopsida</taxon>
        <taxon>eudicotyledons</taxon>
        <taxon>Gunneridae</taxon>
        <taxon>Pentapetalae</taxon>
        <taxon>rosids</taxon>
        <taxon>fabids</taxon>
        <taxon>Fagales</taxon>
        <taxon>Fagaceae</taxon>
        <taxon>Quercus</taxon>
    </lineage>
</organism>
<dbReference type="PANTHER" id="PTHR10996:SF268">
    <property type="entry name" value="GLYOXYLATE_HYDROXYPYRUVATE REDUCTASE HPR3"/>
    <property type="match status" value="1"/>
</dbReference>
<dbReference type="Pfam" id="PF00389">
    <property type="entry name" value="2-Hacid_dh"/>
    <property type="match status" value="1"/>
</dbReference>
<proteinExistence type="predicted"/>
<dbReference type="Proteomes" id="UP000594261">
    <property type="component" value="Chromosome 6"/>
</dbReference>
<sequence length="158" mass="17143">MSKYSISSFFLLLLLFAKGGTEKVGNSQSFDTSLRKPSAGLDQVDLVECRHHGIAVTNSGDANSEKVADYAVTLLLDVLRRVFVADRFVRSGLWPQMGEYPLGCKVAGFSVVGLIYGFVLAGVGLGLSRGRGFGFQIRFQVVGFRWAWAVGLGRGRGF</sequence>
<feature type="transmembrane region" description="Helical" evidence="2">
    <location>
        <begin position="106"/>
        <end position="128"/>
    </location>
</feature>
<dbReference type="GO" id="GO:0005829">
    <property type="term" value="C:cytosol"/>
    <property type="evidence" value="ECO:0007669"/>
    <property type="project" value="TreeGrafter"/>
</dbReference>
<dbReference type="InParanoid" id="A0A7N2R5X6"/>
<evidence type="ECO:0000313" key="6">
    <source>
        <dbReference type="Proteomes" id="UP000594261"/>
    </source>
</evidence>
<dbReference type="Gene3D" id="3.40.50.720">
    <property type="entry name" value="NAD(P)-binding Rossmann-like Domain"/>
    <property type="match status" value="1"/>
</dbReference>
<dbReference type="PANTHER" id="PTHR10996">
    <property type="entry name" value="2-HYDROXYACID DEHYDROGENASE-RELATED"/>
    <property type="match status" value="1"/>
</dbReference>
<protein>
    <recommendedName>
        <fullName evidence="4">D-isomer specific 2-hydroxyacid dehydrogenase catalytic domain-containing protein</fullName>
    </recommendedName>
</protein>
<dbReference type="GO" id="GO:0051287">
    <property type="term" value="F:NAD binding"/>
    <property type="evidence" value="ECO:0007669"/>
    <property type="project" value="InterPro"/>
</dbReference>
<feature type="domain" description="D-isomer specific 2-hydroxyacid dehydrogenase catalytic" evidence="4">
    <location>
        <begin position="38"/>
        <end position="88"/>
    </location>
</feature>
<feature type="signal peptide" evidence="3">
    <location>
        <begin position="1"/>
        <end position="21"/>
    </location>
</feature>
<dbReference type="Gramene" id="QL06p001856:mrna">
    <property type="protein sequence ID" value="QL06p001856:mrna"/>
    <property type="gene ID" value="QL06p001856"/>
</dbReference>
<keyword evidence="1" id="KW-0560">Oxidoreductase</keyword>